<evidence type="ECO:0000313" key="2">
    <source>
        <dbReference type="EMBL" id="BBB31488.1"/>
    </source>
</evidence>
<dbReference type="PANTHER" id="PTHR42957">
    <property type="entry name" value="HELICASE MJ1565-RELATED"/>
    <property type="match status" value="1"/>
</dbReference>
<feature type="domain" description="Helicase HerA central" evidence="1">
    <location>
        <begin position="1359"/>
        <end position="1567"/>
    </location>
</feature>
<name>A0A7R6PD03_9GAMM</name>
<dbReference type="REBASE" id="480943">
    <property type="entry name" value="Nja1380DptHP"/>
</dbReference>
<dbReference type="InterPro" id="IPR002789">
    <property type="entry name" value="HerA_central"/>
</dbReference>
<dbReference type="Gene3D" id="3.40.50.300">
    <property type="entry name" value="P-loop containing nucleotide triphosphate hydrolases"/>
    <property type="match status" value="2"/>
</dbReference>
<keyword evidence="3" id="KW-1185">Reference proteome</keyword>
<dbReference type="KEGG" id="njp:NEJAP_3550"/>
<dbReference type="InterPro" id="IPR017646">
    <property type="entry name" value="Dnd_assoc_2"/>
</dbReference>
<dbReference type="Proteomes" id="UP000595332">
    <property type="component" value="Chromosome"/>
</dbReference>
<proteinExistence type="predicted"/>
<dbReference type="InterPro" id="IPR008571">
    <property type="entry name" value="HerA-like"/>
</dbReference>
<organism evidence="2 3">
    <name type="scientific">Neptunomonas japonica JAMM 1380</name>
    <dbReference type="NCBI Taxonomy" id="1441457"/>
    <lineage>
        <taxon>Bacteria</taxon>
        <taxon>Pseudomonadati</taxon>
        <taxon>Pseudomonadota</taxon>
        <taxon>Gammaproteobacteria</taxon>
        <taxon>Oceanospirillales</taxon>
        <taxon>Oceanospirillaceae</taxon>
        <taxon>Neptunomonas</taxon>
    </lineage>
</organism>
<sequence length="1709" mass="193960">MSVKFFEEFVVPHFLKLTEGYIQAGYRYQFKSPDVDKSRKLYHAFRHSQQGLGTLNFQNTTLTYIDCAGVKLIPVMHRDGSETGYTENFISFLRDVVAAQQGNFAGTALLIIHNSLLDTLINSAEDITAEGGIFSPAKIKESLADEINDKDTLEGREVSKILLEYQYDLITEDKGSMFGFESLHEAIADGDIRFHEIDLLEDPAILSMCGGAKPTENEKTQVRKRLDQNKALFDQISDVVEHYSDQLSDHLPYFSDSFIAKHFGQDQPDSWKMVSFDEYSKEQERNREQLLVITNESSASAKIVVRTKSEATSAQRERHILLEVDPGRDDFDLSLDFSGSKINSDEIKLVDKTNTISRNNIQLSGGHVNANLTLTGTITDKPLYFSLTLNRPKTSEKFKFKCLVVKQGWFNTAAIENSFLINPVKQVVSLQTQESDLAVSLSAGSQRTSLDEVDQCFDVTQHGIIDYEALANEVERISFTLYNGLAELEFIIEGAAATETLILPLIFDQSRDKRLFSDAFFGVFNRSKQRVYVEHKELKNDKPTLDLLNREATWVDKSLLHRFGEKESLNLTEIAEIAPELCTAYQALFVYYVDNKTLPSLCGWGPEYQILVKAVVNAYHRYLAYIEPNKTLDEADKTVLKIGMYKQEDGEWLTPFHPLVLAYYLNLVERATVEGDQSFISLPKVTLNRLNPQGLLPFIYDPQHEFSYVKAVEDNCFWLHCVPYQETNYSYVTKLVRDKISEFSAAFSCLFNIKKGSARPTLIMNSINNYDNHELFMGIVEHIIKQRTKCFNIHVNLYDDKLQDSEFDQFSEMASYEKIKQVYGLNKGKAKDHADTIVDIMRTRVTYSKFTHGDAKEQAYAHLSFFRNNQKIMVIDDVNPKEKLSGISCHGLINGEASSNEGSNYITGFGLKGLEYENSEVIDIALLLNRLNKPARSNTKTYSKNSSIALAIDDKFKSLLDRSYDSSIWTTIIDPKVTLDFFDNDGDTLLIHYSDQYTSSAGYDAITVTRQSDLYDKVLEKDNGGSVTEFNAFNGEWLLKMITDNDNIRKERKGILAAYKLISCLLSKSDIIWVPMSAAEMIRVSGNIGLNMSESEFSRRLQGFKSGPISDDVLFVGFKNQQLYLLSLEVKTGSSYNPTKAVKQAKELVRYLSDLLIGKDLAASLFRSLFVRQALMQVDKYELYGIYHDDYFAPLLAHKEWWLQGDYSLAGIKGYPQGFVVANLENDKCFETKPVLIDNILKIEVPSSFMAKTISTPLMELWQDYSATAAAKIQDVYFLNAKTEATTLVFDALSEPEPLPTQEEPVPALPVEYESVSHNAVLDVTTAVIEPTPQAALKVLIGHEINHQEPVYWEPTNTAKFMNTNSGIIGTMGTGKTQCTKSVVTQLYRNQHQNIDGKAIGMLIFDYKSDYVDEQFLNATQGKKFNLHKLPYNPLSLFGDTPMLPVHTARGFSETMSKAFGLGQKQQLRLRKLIAEAYELAGINKADKTTWTKPAPTIRDVWALFIDQEKVEEDSLYAALESLYELEIFEDDINKCHSLYDLVDCITVVELAGYPPQIQNLVVALTLDLFYSQMQKQGKPEVRGDFRQITKMILVDEADNFMSQDFPSLRKVLKEGREYGVGVTLSTQDITHFKTKENDYSAYILSWVVHRVSQIKSQDIKSLFNKDDKPEQDNLMKTIRELDKHHSLYIDGDKKICKIKDLAFWEIST</sequence>
<dbReference type="SUPFAM" id="SSF52540">
    <property type="entry name" value="P-loop containing nucleoside triphosphate hydrolases"/>
    <property type="match status" value="1"/>
</dbReference>
<dbReference type="InterPro" id="IPR027417">
    <property type="entry name" value="P-loop_NTPase"/>
</dbReference>
<gene>
    <name evidence="2" type="primary">dptH</name>
    <name evidence="2" type="ORF">NEJAP_3550</name>
</gene>
<protein>
    <submittedName>
        <fullName evidence="2">DNA phosphorothioation-dependent restriction protein DptH</fullName>
    </submittedName>
</protein>
<dbReference type="NCBIfam" id="TIGR03237">
    <property type="entry name" value="dnd_assoc_2"/>
    <property type="match status" value="1"/>
</dbReference>
<evidence type="ECO:0000259" key="1">
    <source>
        <dbReference type="Pfam" id="PF01935"/>
    </source>
</evidence>
<dbReference type="EMBL" id="AP014546">
    <property type="protein sequence ID" value="BBB31488.1"/>
    <property type="molecule type" value="Genomic_DNA"/>
</dbReference>
<accession>A0A7R6PD03</accession>
<evidence type="ECO:0000313" key="3">
    <source>
        <dbReference type="Proteomes" id="UP000595332"/>
    </source>
</evidence>
<reference evidence="2 3" key="1">
    <citation type="journal article" date="2008" name="Int. J. Syst. Evol. Microbiol.">
        <title>Neptunomonas japonica sp. nov., an Osedax japonicus symbiont-like bacterium isolated from sediment adjacent to sperm whale carcasses off Kagoshima, Japan.</title>
        <authorList>
            <person name="Miyazaki M."/>
            <person name="Nogi Y."/>
            <person name="Fujiwara Y."/>
            <person name="Kawato M."/>
            <person name="Kubokawa K."/>
            <person name="Horikoshi K."/>
        </authorList>
    </citation>
    <scope>NUCLEOTIDE SEQUENCE [LARGE SCALE GENOMIC DNA]</scope>
    <source>
        <strain evidence="2 3">JAMM 1380</strain>
    </source>
</reference>
<dbReference type="PANTHER" id="PTHR42957:SF1">
    <property type="entry name" value="HELICASE MJ1565-RELATED"/>
    <property type="match status" value="1"/>
</dbReference>
<dbReference type="Pfam" id="PF01935">
    <property type="entry name" value="DUF87"/>
    <property type="match status" value="1"/>
</dbReference>
<dbReference type="RefSeq" id="WP_201348555.1">
    <property type="nucleotide sequence ID" value="NZ_AP014546.1"/>
</dbReference>